<feature type="domain" description="DUF4167" evidence="2">
    <location>
        <begin position="20"/>
        <end position="92"/>
    </location>
</feature>
<evidence type="ECO:0000256" key="1">
    <source>
        <dbReference type="SAM" id="MobiDB-lite"/>
    </source>
</evidence>
<sequence>MVLSQIEAKGDMRQGNNSRRSRGRGNGKRQPRGSNQIDSHGPEVRVRGTAQQVFDKYLALGRDATSTGDRIVAENMFQHAEHYSRILALAQENAEQRNDTREEKKIRRDNGQNINPNQEKNELGSNQGTDLDHARDDTGKPNVETKTLEESPPVASSSIE</sequence>
<feature type="compositionally biased region" description="Basic and acidic residues" evidence="1">
    <location>
        <begin position="130"/>
        <end position="139"/>
    </location>
</feature>
<reference evidence="3" key="1">
    <citation type="submission" date="2018-05" db="EMBL/GenBank/DDBJ databases">
        <authorList>
            <person name="Lanie J.A."/>
            <person name="Ng W.-L."/>
            <person name="Kazmierczak K.M."/>
            <person name="Andrzejewski T.M."/>
            <person name="Davidsen T.M."/>
            <person name="Wayne K.J."/>
            <person name="Tettelin H."/>
            <person name="Glass J.I."/>
            <person name="Rusch D."/>
            <person name="Podicherti R."/>
            <person name="Tsui H.-C.T."/>
            <person name="Winkler M.E."/>
        </authorList>
    </citation>
    <scope>NUCLEOTIDE SEQUENCE</scope>
</reference>
<dbReference type="InterPro" id="IPR025430">
    <property type="entry name" value="DUF4167"/>
</dbReference>
<feature type="compositionally biased region" description="Basic residues" evidence="1">
    <location>
        <begin position="19"/>
        <end position="31"/>
    </location>
</feature>
<gene>
    <name evidence="3" type="ORF">METZ01_LOCUS346519</name>
</gene>
<feature type="region of interest" description="Disordered" evidence="1">
    <location>
        <begin position="1"/>
        <end position="46"/>
    </location>
</feature>
<dbReference type="AlphaFoldDB" id="A0A382R8Z0"/>
<organism evidence="3">
    <name type="scientific">marine metagenome</name>
    <dbReference type="NCBI Taxonomy" id="408172"/>
    <lineage>
        <taxon>unclassified sequences</taxon>
        <taxon>metagenomes</taxon>
        <taxon>ecological metagenomes</taxon>
    </lineage>
</organism>
<feature type="compositionally biased region" description="Basic and acidic residues" evidence="1">
    <location>
        <begin position="94"/>
        <end position="110"/>
    </location>
</feature>
<feature type="region of interest" description="Disordered" evidence="1">
    <location>
        <begin position="91"/>
        <end position="160"/>
    </location>
</feature>
<evidence type="ECO:0000313" key="3">
    <source>
        <dbReference type="EMBL" id="SVC93665.1"/>
    </source>
</evidence>
<dbReference type="Pfam" id="PF13763">
    <property type="entry name" value="DUF4167"/>
    <property type="match status" value="1"/>
</dbReference>
<protein>
    <recommendedName>
        <fullName evidence="2">DUF4167 domain-containing protein</fullName>
    </recommendedName>
</protein>
<name>A0A382R8Z0_9ZZZZ</name>
<accession>A0A382R8Z0</accession>
<proteinExistence type="predicted"/>
<feature type="compositionally biased region" description="Polar residues" evidence="1">
    <location>
        <begin position="111"/>
        <end position="129"/>
    </location>
</feature>
<dbReference type="EMBL" id="UINC01119668">
    <property type="protein sequence ID" value="SVC93665.1"/>
    <property type="molecule type" value="Genomic_DNA"/>
</dbReference>
<evidence type="ECO:0000259" key="2">
    <source>
        <dbReference type="Pfam" id="PF13763"/>
    </source>
</evidence>